<gene>
    <name evidence="2" type="ORF">PLXY2_LOCUS1018</name>
</gene>
<feature type="domain" description="Transposable element P transposase-like GTP-binding insertion" evidence="1">
    <location>
        <begin position="1"/>
        <end position="60"/>
    </location>
</feature>
<accession>A0A8S4D402</accession>
<dbReference type="AlphaFoldDB" id="A0A8S4D402"/>
<dbReference type="Proteomes" id="UP000653454">
    <property type="component" value="Unassembled WGS sequence"/>
</dbReference>
<evidence type="ECO:0000313" key="2">
    <source>
        <dbReference type="EMBL" id="CAG9091890.1"/>
    </source>
</evidence>
<comment type="caution">
    <text evidence="2">The sequence shown here is derived from an EMBL/GenBank/DDBJ whole genome shotgun (WGS) entry which is preliminary data.</text>
</comment>
<reference evidence="2" key="1">
    <citation type="submission" date="2020-11" db="EMBL/GenBank/DDBJ databases">
        <authorList>
            <person name="Whiteford S."/>
        </authorList>
    </citation>
    <scope>NUCLEOTIDE SEQUENCE</scope>
</reference>
<protein>
    <submittedName>
        <fullName evidence="2">(diamondback moth) hypothetical protein</fullName>
    </submittedName>
</protein>
<proteinExistence type="predicted"/>
<evidence type="ECO:0000313" key="3">
    <source>
        <dbReference type="Proteomes" id="UP000653454"/>
    </source>
</evidence>
<keyword evidence="3" id="KW-1185">Reference proteome</keyword>
<organism evidence="2 3">
    <name type="scientific">Plutella xylostella</name>
    <name type="common">Diamondback moth</name>
    <name type="synonym">Plutella maculipennis</name>
    <dbReference type="NCBI Taxonomy" id="51655"/>
    <lineage>
        <taxon>Eukaryota</taxon>
        <taxon>Metazoa</taxon>
        <taxon>Ecdysozoa</taxon>
        <taxon>Arthropoda</taxon>
        <taxon>Hexapoda</taxon>
        <taxon>Insecta</taxon>
        <taxon>Pterygota</taxon>
        <taxon>Neoptera</taxon>
        <taxon>Endopterygota</taxon>
        <taxon>Lepidoptera</taxon>
        <taxon>Glossata</taxon>
        <taxon>Ditrysia</taxon>
        <taxon>Yponomeutoidea</taxon>
        <taxon>Plutellidae</taxon>
        <taxon>Plutella</taxon>
    </lineage>
</organism>
<dbReference type="Pfam" id="PF21788">
    <property type="entry name" value="TNP-like_GBD"/>
    <property type="match status" value="1"/>
</dbReference>
<evidence type="ECO:0000259" key="1">
    <source>
        <dbReference type="Pfam" id="PF21788"/>
    </source>
</evidence>
<dbReference type="InterPro" id="IPR048366">
    <property type="entry name" value="TNP-like_GBD"/>
</dbReference>
<name>A0A8S4D402_PLUXY</name>
<sequence>MKVKYASQVFSATVASNMGYLADKKILPEECKETADILLLFDKLFDSVNGSFNKKTRFAKPLLGPATPTSLHHKTWDEGRKILKTMKFVTAVGKKEVVPTINSWLWTMEGMEILFKKL</sequence>
<dbReference type="EMBL" id="CAJHNJ030000002">
    <property type="protein sequence ID" value="CAG9091890.1"/>
    <property type="molecule type" value="Genomic_DNA"/>
</dbReference>